<protein>
    <recommendedName>
        <fullName evidence="4">F-box domain-containing protein</fullName>
    </recommendedName>
</protein>
<evidence type="ECO:0000313" key="3">
    <source>
        <dbReference type="Proteomes" id="UP000005666"/>
    </source>
</evidence>
<dbReference type="GO" id="GO:0007165">
    <property type="term" value="P:signal transduction"/>
    <property type="evidence" value="ECO:0007669"/>
    <property type="project" value="EnsemblFungi"/>
</dbReference>
<dbReference type="EMBL" id="HE612867">
    <property type="protein sequence ID" value="CCE65514.1"/>
    <property type="molecule type" value="Genomic_DNA"/>
</dbReference>
<dbReference type="RefSeq" id="XP_003687948.1">
    <property type="nucleotide sequence ID" value="XM_003687900.1"/>
</dbReference>
<dbReference type="AlphaFoldDB" id="G8C036"/>
<keyword evidence="3" id="KW-1185">Reference proteome</keyword>
<name>G8C036_TETPH</name>
<feature type="compositionally biased region" description="Basic residues" evidence="1">
    <location>
        <begin position="83"/>
        <end position="95"/>
    </location>
</feature>
<dbReference type="KEGG" id="tpf:TPHA_0L01610"/>
<evidence type="ECO:0000313" key="2">
    <source>
        <dbReference type="EMBL" id="CCE65514.1"/>
    </source>
</evidence>
<proteinExistence type="predicted"/>
<evidence type="ECO:0008006" key="4">
    <source>
        <dbReference type="Google" id="ProtNLM"/>
    </source>
</evidence>
<sequence length="862" mass="97032">MDPVFIRNSDYSKYGTSVYQQLYGEAYNAGAAATAAAGELSRNSSLHPDQELDNDNVTIVSATSKIRQKYKSLIVSSKKFKSNYRQKRSSAHPKKTTGNNNNVIVRRSKPSETYKNIHDLPQEVLIHILTFLYDHPHGSSPSFNETLYFCLYVDKTFYKAAKQLLYYNPHLTSSYRVGQLVTSLRLYPENGKLIKILNLSKLKNGLVSATITTDDAAAVDTEQPVADAEEPQLQNVESQELNTSDGTTFVQVQKEDNTIDIVLATWRDWKHRNDPLYGLATMNSSPLKKINSTASLPPSSLTTTHTNSAPHNSTMTQSTSSTTFQRLRSNSSTSSISNSIISSFTSSLTPMTSILTSTSTGSPNNGLPSSINASQKDPYPKAGSIINKKQWLKYKLKFKNNDTPDIKKPAVKMASVTENVAEIASTADVSEKSTGNSNITSNNVTFAQDESLLKNIIQRHHPRANKFLAKYASYHDLPSGYILHLLNLCPNVTSIDFSNLVVSNDFYIKHVNKNSLINKAHNPSMSKFGHLTNPMCNVGNKNNLHQDSFIPVRSEYNLETVFLTDSSKSYEYFGNNLEKQNSQHTKSYHSPNHLTSNYPLPIDSSTKYREEYRKNVNSISSNYKLEKIKSDEIFQEIIKIESRSQILETIKMNNITWCREYMVKNFVLSLFLKNEDKEIDLSFTKSGLNRRVPWATTGNLRDLVALLILDELNQNDDLAVEDLFNIKKKTQAQRLKYKKADVLEDLVINSTGLFRINFGPGQYANEKFIDCKLTILKSENSTDISIKNVVDEAIGKPYTSLIVSFYAKDNISLVGGSSTQEFKNKPCKKADRITRELLSRIRELCGEELRRSMGENNYLLLN</sequence>
<dbReference type="GeneID" id="11531708"/>
<dbReference type="HOGENOM" id="CLU_017243_0_0_1"/>
<dbReference type="OMA" id="VWCRQYM"/>
<dbReference type="eggNOG" id="ENOG502R67H">
    <property type="taxonomic scope" value="Eukaryota"/>
</dbReference>
<organism evidence="2 3">
    <name type="scientific">Tetrapisispora phaffii (strain ATCC 24235 / CBS 4417 / NBRC 1672 / NRRL Y-8282 / UCD 70-5)</name>
    <name type="common">Yeast</name>
    <name type="synonym">Fabospora phaffii</name>
    <dbReference type="NCBI Taxonomy" id="1071381"/>
    <lineage>
        <taxon>Eukaryota</taxon>
        <taxon>Fungi</taxon>
        <taxon>Dikarya</taxon>
        <taxon>Ascomycota</taxon>
        <taxon>Saccharomycotina</taxon>
        <taxon>Saccharomycetes</taxon>
        <taxon>Saccharomycetales</taxon>
        <taxon>Saccharomycetaceae</taxon>
        <taxon>Tetrapisispora</taxon>
    </lineage>
</organism>
<feature type="region of interest" description="Disordered" evidence="1">
    <location>
        <begin position="83"/>
        <end position="102"/>
    </location>
</feature>
<feature type="region of interest" description="Disordered" evidence="1">
    <location>
        <begin position="224"/>
        <end position="243"/>
    </location>
</feature>
<gene>
    <name evidence="2" type="primary">TPHA0L01610</name>
    <name evidence="2" type="ordered locus">TPHA_0L01610</name>
</gene>
<dbReference type="OrthoDB" id="5351126at2759"/>
<reference evidence="2 3" key="1">
    <citation type="journal article" date="2011" name="Proc. Natl. Acad. Sci. U.S.A.">
        <title>Evolutionary erosion of yeast sex chromosomes by mating-type switching accidents.</title>
        <authorList>
            <person name="Gordon J.L."/>
            <person name="Armisen D."/>
            <person name="Proux-Wera E."/>
            <person name="Oheigeartaigh S.S."/>
            <person name="Byrne K.P."/>
            <person name="Wolfe K.H."/>
        </authorList>
    </citation>
    <scope>NUCLEOTIDE SEQUENCE [LARGE SCALE GENOMIC DNA]</scope>
    <source>
        <strain evidence="3">ATCC 24235 / CBS 4417 / NBRC 1672 / NRRL Y-8282 / UCD 70-5</strain>
    </source>
</reference>
<evidence type="ECO:0000256" key="1">
    <source>
        <dbReference type="SAM" id="MobiDB-lite"/>
    </source>
</evidence>
<feature type="region of interest" description="Disordered" evidence="1">
    <location>
        <begin position="289"/>
        <end position="336"/>
    </location>
</feature>
<feature type="compositionally biased region" description="Polar residues" evidence="1">
    <location>
        <begin position="232"/>
        <end position="243"/>
    </location>
</feature>
<feature type="compositionally biased region" description="Polar residues" evidence="1">
    <location>
        <begin position="355"/>
        <end position="375"/>
    </location>
</feature>
<accession>G8C036</accession>
<feature type="compositionally biased region" description="Low complexity" evidence="1">
    <location>
        <begin position="291"/>
        <end position="336"/>
    </location>
</feature>
<dbReference type="Proteomes" id="UP000005666">
    <property type="component" value="Chromosome 12"/>
</dbReference>
<feature type="region of interest" description="Disordered" evidence="1">
    <location>
        <begin position="355"/>
        <end position="382"/>
    </location>
</feature>